<protein>
    <recommendedName>
        <fullName evidence="8">Major facilitator superfamily (MFS) profile domain-containing protein</fullName>
    </recommendedName>
</protein>
<dbReference type="Gene3D" id="1.20.1250.20">
    <property type="entry name" value="MFS general substrate transporter like domains"/>
    <property type="match status" value="2"/>
</dbReference>
<evidence type="ECO:0000256" key="3">
    <source>
        <dbReference type="ARBA" id="ARBA00022692"/>
    </source>
</evidence>
<dbReference type="PANTHER" id="PTHR23501:SF193">
    <property type="entry name" value="MULTIDRUG TRANSPORTER, PUTATIVE (AFU_ORTHOLOGUE AFUA_8G00940)-RELATED"/>
    <property type="match status" value="1"/>
</dbReference>
<feature type="transmembrane region" description="Helical" evidence="7">
    <location>
        <begin position="60"/>
        <end position="79"/>
    </location>
</feature>
<feature type="region of interest" description="Disordered" evidence="6">
    <location>
        <begin position="566"/>
        <end position="585"/>
    </location>
</feature>
<keyword evidence="4 7" id="KW-1133">Transmembrane helix</keyword>
<dbReference type="Proteomes" id="UP001310890">
    <property type="component" value="Unassembled WGS sequence"/>
</dbReference>
<organism evidence="9 10">
    <name type="scientific">Meristemomyces frigidus</name>
    <dbReference type="NCBI Taxonomy" id="1508187"/>
    <lineage>
        <taxon>Eukaryota</taxon>
        <taxon>Fungi</taxon>
        <taxon>Dikarya</taxon>
        <taxon>Ascomycota</taxon>
        <taxon>Pezizomycotina</taxon>
        <taxon>Dothideomycetes</taxon>
        <taxon>Dothideomycetidae</taxon>
        <taxon>Mycosphaerellales</taxon>
        <taxon>Teratosphaeriaceae</taxon>
        <taxon>Meristemomyces</taxon>
    </lineage>
</organism>
<feature type="transmembrane region" description="Helical" evidence="7">
    <location>
        <begin position="259"/>
        <end position="281"/>
    </location>
</feature>
<dbReference type="PROSITE" id="PS50850">
    <property type="entry name" value="MFS"/>
    <property type="match status" value="1"/>
</dbReference>
<accession>A0AAN7TFB5</accession>
<dbReference type="GO" id="GO:0005886">
    <property type="term" value="C:plasma membrane"/>
    <property type="evidence" value="ECO:0007669"/>
    <property type="project" value="TreeGrafter"/>
</dbReference>
<dbReference type="InterPro" id="IPR020846">
    <property type="entry name" value="MFS_dom"/>
</dbReference>
<comment type="similarity">
    <text evidence="2">Belongs to the major facilitator superfamily. TCR/Tet family.</text>
</comment>
<keyword evidence="5 7" id="KW-0472">Membrane</keyword>
<sequence>MSSPDKDHEKTISSRQLSDASNTVVDPYTEPLSAEELAAKEVSSLDTTPTEPEPEWLEGFALWAVVGPIILVFFLVLLDTTIISTAIPKITNHFNSLDDIGWYTAAYQLASAVLQPLAGKLYVNFSNKWTFISFFAVFELGSLLCAVAVSSKMLIVGRAVAGMGTAGLQNGAFTIISACVPIHKRPALIGTIQGLAQLGIVFGPLIGGALTQYTTWRWCFYINLPSGAIAAVFLLFSKTPDAHPKPPPMSVLRDLHHKLDLIGFVLFAPAIIMLLLAMLWGGNQYPWSSATIIGLFCGAAALLAIWFGWNWYKKDDALIPISMVRRTTVWSGCLVVGFLLAALYIAAYYLPIYFQSVHGASPTMSGVYLLPNIIVALIFAVVSGRLVGMVGYYTPFAIASSILMAIGFGLTSTLGVHSSTGEWVGYQILFGAGRGMGMQMPIVAVQNRLAANVAPLAISLCMFTGMLFGALFLSTSATILTNSLHTTIPQYAPGANVTAIVVAGATGFRNIVAQDELPGVLLAYAKSINRVFYLCTALGALCLPFAFGLGWTNIKAKKTEPVKAVGPEKEVQGEGEEKVGIESAV</sequence>
<evidence type="ECO:0000256" key="7">
    <source>
        <dbReference type="SAM" id="Phobius"/>
    </source>
</evidence>
<gene>
    <name evidence="9" type="ORF">LTR62_004604</name>
</gene>
<evidence type="ECO:0000256" key="1">
    <source>
        <dbReference type="ARBA" id="ARBA00004141"/>
    </source>
</evidence>
<feature type="transmembrane region" description="Helical" evidence="7">
    <location>
        <begin position="329"/>
        <end position="354"/>
    </location>
</feature>
<feature type="compositionally biased region" description="Polar residues" evidence="6">
    <location>
        <begin position="13"/>
        <end position="24"/>
    </location>
</feature>
<dbReference type="CDD" id="cd17502">
    <property type="entry name" value="MFS_Azr1_MDR_like"/>
    <property type="match status" value="1"/>
</dbReference>
<evidence type="ECO:0000313" key="10">
    <source>
        <dbReference type="Proteomes" id="UP001310890"/>
    </source>
</evidence>
<dbReference type="PANTHER" id="PTHR23501">
    <property type="entry name" value="MAJOR FACILITATOR SUPERFAMILY"/>
    <property type="match status" value="1"/>
</dbReference>
<dbReference type="FunFam" id="1.20.1250.20:FF:000196">
    <property type="entry name" value="MFS toxin efflux pump (AflT)"/>
    <property type="match status" value="1"/>
</dbReference>
<name>A0AAN7TFB5_9PEZI</name>
<feature type="transmembrane region" description="Helical" evidence="7">
    <location>
        <begin position="531"/>
        <end position="551"/>
    </location>
</feature>
<feature type="transmembrane region" description="Helical" evidence="7">
    <location>
        <begin position="194"/>
        <end position="214"/>
    </location>
</feature>
<feature type="transmembrane region" description="Helical" evidence="7">
    <location>
        <begin position="456"/>
        <end position="480"/>
    </location>
</feature>
<evidence type="ECO:0000259" key="8">
    <source>
        <dbReference type="PROSITE" id="PS50850"/>
    </source>
</evidence>
<feature type="transmembrane region" description="Helical" evidence="7">
    <location>
        <begin position="220"/>
        <end position="238"/>
    </location>
</feature>
<evidence type="ECO:0000256" key="4">
    <source>
        <dbReference type="ARBA" id="ARBA00022989"/>
    </source>
</evidence>
<dbReference type="AlphaFoldDB" id="A0AAN7TFB5"/>
<feature type="domain" description="Major facilitator superfamily (MFS) profile" evidence="8">
    <location>
        <begin position="65"/>
        <end position="554"/>
    </location>
</feature>
<feature type="transmembrane region" description="Helical" evidence="7">
    <location>
        <begin position="129"/>
        <end position="149"/>
    </location>
</feature>
<evidence type="ECO:0000256" key="5">
    <source>
        <dbReference type="ARBA" id="ARBA00023136"/>
    </source>
</evidence>
<evidence type="ECO:0000313" key="9">
    <source>
        <dbReference type="EMBL" id="KAK5111872.1"/>
    </source>
</evidence>
<comment type="caution">
    <text evidence="9">The sequence shown here is derived from an EMBL/GenBank/DDBJ whole genome shotgun (WGS) entry which is preliminary data.</text>
</comment>
<dbReference type="InterPro" id="IPR036259">
    <property type="entry name" value="MFS_trans_sf"/>
</dbReference>
<keyword evidence="3 7" id="KW-0812">Transmembrane</keyword>
<dbReference type="EMBL" id="JAVRRL010000035">
    <property type="protein sequence ID" value="KAK5111872.1"/>
    <property type="molecule type" value="Genomic_DNA"/>
</dbReference>
<evidence type="ECO:0000256" key="2">
    <source>
        <dbReference type="ARBA" id="ARBA00007520"/>
    </source>
</evidence>
<feature type="transmembrane region" description="Helical" evidence="7">
    <location>
        <begin position="390"/>
        <end position="411"/>
    </location>
</feature>
<dbReference type="SUPFAM" id="SSF103473">
    <property type="entry name" value="MFS general substrate transporter"/>
    <property type="match status" value="2"/>
</dbReference>
<dbReference type="GO" id="GO:0022857">
    <property type="term" value="F:transmembrane transporter activity"/>
    <property type="evidence" value="ECO:0007669"/>
    <property type="project" value="InterPro"/>
</dbReference>
<dbReference type="InterPro" id="IPR011701">
    <property type="entry name" value="MFS"/>
</dbReference>
<feature type="transmembrane region" description="Helical" evidence="7">
    <location>
        <begin position="287"/>
        <end position="309"/>
    </location>
</feature>
<reference evidence="9" key="1">
    <citation type="submission" date="2023-08" db="EMBL/GenBank/DDBJ databases">
        <title>Black Yeasts Isolated from many extreme environments.</title>
        <authorList>
            <person name="Coleine C."/>
            <person name="Stajich J.E."/>
            <person name="Selbmann L."/>
        </authorList>
    </citation>
    <scope>NUCLEOTIDE SEQUENCE</scope>
    <source>
        <strain evidence="9">CCFEE 5401</strain>
    </source>
</reference>
<feature type="region of interest" description="Disordered" evidence="6">
    <location>
        <begin position="1"/>
        <end position="24"/>
    </location>
</feature>
<feature type="compositionally biased region" description="Basic and acidic residues" evidence="6">
    <location>
        <begin position="1"/>
        <end position="12"/>
    </location>
</feature>
<proteinExistence type="inferred from homology"/>
<feature type="transmembrane region" description="Helical" evidence="7">
    <location>
        <begin position="366"/>
        <end position="383"/>
    </location>
</feature>
<evidence type="ECO:0000256" key="6">
    <source>
        <dbReference type="SAM" id="MobiDB-lite"/>
    </source>
</evidence>
<comment type="subcellular location">
    <subcellularLocation>
        <location evidence="1">Membrane</location>
        <topology evidence="1">Multi-pass membrane protein</topology>
    </subcellularLocation>
</comment>
<dbReference type="Pfam" id="PF07690">
    <property type="entry name" value="MFS_1"/>
    <property type="match status" value="1"/>
</dbReference>
<feature type="transmembrane region" description="Helical" evidence="7">
    <location>
        <begin position="423"/>
        <end position="444"/>
    </location>
</feature>